<gene>
    <name evidence="2" type="ORF">LFAB_17105</name>
</gene>
<feature type="domain" description="Cyclophilin-like" evidence="1">
    <location>
        <begin position="41"/>
        <end position="148"/>
    </location>
</feature>
<dbReference type="Proteomes" id="UP000019247">
    <property type="component" value="Unassembled WGS sequence"/>
</dbReference>
<comment type="caution">
    <text evidence="2">The sequence shown here is derived from an EMBL/GenBank/DDBJ whole genome shotgun (WGS) entry which is preliminary data.</text>
</comment>
<protein>
    <recommendedName>
        <fullName evidence="1">Cyclophilin-like domain-containing protein</fullName>
    </recommendedName>
</protein>
<evidence type="ECO:0000313" key="2">
    <source>
        <dbReference type="EMBL" id="ETY72619.1"/>
    </source>
</evidence>
<accession>W6T465</accession>
<evidence type="ECO:0000259" key="1">
    <source>
        <dbReference type="Pfam" id="PF18050"/>
    </source>
</evidence>
<reference evidence="2 3" key="1">
    <citation type="journal article" date="2014" name="Genome Announc.">
        <title>Genome Sequence of Lactobacillus fabifermentans Strain T30PCM01, Isolated from Fermenting Grape Marc.</title>
        <authorList>
            <person name="Treu L."/>
            <person name="Vendramin V."/>
            <person name="Bovo B."/>
            <person name="Giacomini A."/>
            <person name="Corich V."/>
            <person name="Campanaro S."/>
        </authorList>
    </citation>
    <scope>NUCLEOTIDE SEQUENCE [LARGE SCALE GENOMIC DNA]</scope>
    <source>
        <strain evidence="2 3">T30PCM01</strain>
    </source>
</reference>
<dbReference type="SUPFAM" id="SSF50891">
    <property type="entry name" value="Cyclophilin-like"/>
    <property type="match status" value="1"/>
</dbReference>
<dbReference type="EMBL" id="AWWK01000094">
    <property type="protein sequence ID" value="ETY72619.1"/>
    <property type="molecule type" value="Genomic_DNA"/>
</dbReference>
<dbReference type="InterPro" id="IPR041183">
    <property type="entry name" value="Cyclophilin-like"/>
</dbReference>
<dbReference type="AlphaFoldDB" id="W6T465"/>
<dbReference type="HOGENOM" id="CLU_1702027_0_0_9"/>
<proteinExistence type="predicted"/>
<organism evidence="2 3">
    <name type="scientific">Lactiplantibacillus fabifermentans T30PCM01</name>
    <dbReference type="NCBI Taxonomy" id="1400520"/>
    <lineage>
        <taxon>Bacteria</taxon>
        <taxon>Bacillati</taxon>
        <taxon>Bacillota</taxon>
        <taxon>Bacilli</taxon>
        <taxon>Lactobacillales</taxon>
        <taxon>Lactobacillaceae</taxon>
        <taxon>Lactiplantibacillus</taxon>
    </lineage>
</organism>
<dbReference type="STRING" id="1400520.LFAB_17105"/>
<dbReference type="InterPro" id="IPR029000">
    <property type="entry name" value="Cyclophilin-like_dom_sf"/>
</dbReference>
<name>W6T465_9LACO</name>
<dbReference type="PATRIC" id="fig|1400520.3.peg.3367"/>
<evidence type="ECO:0000313" key="3">
    <source>
        <dbReference type="Proteomes" id="UP000019247"/>
    </source>
</evidence>
<dbReference type="Pfam" id="PF18050">
    <property type="entry name" value="Cyclophil_like2"/>
    <property type="match status" value="1"/>
</dbReference>
<sequence>MVAAKDLLMFVKAAVTTIEYDSYCNVIKVRMVMAMATITLKTGQAAYRIQMKSNALSQSFLRQLPEQLDLYVGEDTHYWGYLPNKLAVAQHQPLKGLPVPGLYYVPQLQTITIYYRKSTIFAPNDLYLLGEPLDQLEGLAVHANEVAITVGFKA</sequence>